<name>A0A0N4VK65_ENTVE</name>
<feature type="region of interest" description="Disordered" evidence="1">
    <location>
        <begin position="1"/>
        <end position="20"/>
    </location>
</feature>
<accession>A0A0N4VK65</accession>
<evidence type="ECO:0000313" key="4">
    <source>
        <dbReference type="Proteomes" id="UP000274131"/>
    </source>
</evidence>
<evidence type="ECO:0000313" key="3">
    <source>
        <dbReference type="EMBL" id="VDD95810.1"/>
    </source>
</evidence>
<dbReference type="WBParaSite" id="EVEC_0001124701-mRNA-1">
    <property type="protein sequence ID" value="EVEC_0001124701-mRNA-1"/>
    <property type="gene ID" value="EVEC_0001124701"/>
</dbReference>
<keyword evidence="4" id="KW-1185">Reference proteome</keyword>
<gene>
    <name evidence="3" type="ORF">EVEC_LOCUS10561</name>
</gene>
<evidence type="ECO:0000256" key="2">
    <source>
        <dbReference type="SAM" id="Phobius"/>
    </source>
</evidence>
<feature type="transmembrane region" description="Helical" evidence="2">
    <location>
        <begin position="42"/>
        <end position="62"/>
    </location>
</feature>
<keyword evidence="2" id="KW-1133">Transmembrane helix</keyword>
<reference evidence="3 4" key="2">
    <citation type="submission" date="2018-10" db="EMBL/GenBank/DDBJ databases">
        <authorList>
            <consortium name="Pathogen Informatics"/>
        </authorList>
    </citation>
    <scope>NUCLEOTIDE SEQUENCE [LARGE SCALE GENOMIC DNA]</scope>
</reference>
<protein>
    <submittedName>
        <fullName evidence="5">DUF202 domain-containing protein</fullName>
    </submittedName>
</protein>
<dbReference type="OrthoDB" id="5892410at2759"/>
<feature type="transmembrane region" description="Helical" evidence="2">
    <location>
        <begin position="74"/>
        <end position="95"/>
    </location>
</feature>
<dbReference type="Proteomes" id="UP000274131">
    <property type="component" value="Unassembled WGS sequence"/>
</dbReference>
<keyword evidence="2" id="KW-0472">Membrane</keyword>
<keyword evidence="2" id="KW-0812">Transmembrane</keyword>
<evidence type="ECO:0000313" key="5">
    <source>
        <dbReference type="WBParaSite" id="EVEC_0001124701-mRNA-1"/>
    </source>
</evidence>
<dbReference type="STRING" id="51028.A0A0N4VK65"/>
<reference evidence="5" key="1">
    <citation type="submission" date="2017-02" db="UniProtKB">
        <authorList>
            <consortium name="WormBaseParasite"/>
        </authorList>
    </citation>
    <scope>IDENTIFICATION</scope>
</reference>
<organism evidence="5">
    <name type="scientific">Enterobius vermicularis</name>
    <name type="common">Human pinworm</name>
    <dbReference type="NCBI Taxonomy" id="51028"/>
    <lineage>
        <taxon>Eukaryota</taxon>
        <taxon>Metazoa</taxon>
        <taxon>Ecdysozoa</taxon>
        <taxon>Nematoda</taxon>
        <taxon>Chromadorea</taxon>
        <taxon>Rhabditida</taxon>
        <taxon>Spirurina</taxon>
        <taxon>Oxyuridomorpha</taxon>
        <taxon>Oxyuroidea</taxon>
        <taxon>Oxyuridae</taxon>
        <taxon>Enterobius</taxon>
    </lineage>
</organism>
<sequence length="108" mass="12694">MDRGIEEGSEEKSNPSETTRTEIRSVLLRHWQAIDRARLNTFHLWLLLFTITHIAIINYLLPKSLEKYRLTEEFSVICFVIALTYVVYVIISSIATRYGEELIFRNDT</sequence>
<evidence type="ECO:0000256" key="1">
    <source>
        <dbReference type="SAM" id="MobiDB-lite"/>
    </source>
</evidence>
<dbReference type="AlphaFoldDB" id="A0A0N4VK65"/>
<dbReference type="EMBL" id="UXUI01010950">
    <property type="protein sequence ID" value="VDD95810.1"/>
    <property type="molecule type" value="Genomic_DNA"/>
</dbReference>
<proteinExistence type="predicted"/>